<evidence type="ECO:0000256" key="1">
    <source>
        <dbReference type="ARBA" id="ARBA00004245"/>
    </source>
</evidence>
<dbReference type="Pfam" id="PF00132">
    <property type="entry name" value="Hexapep"/>
    <property type="match status" value="1"/>
</dbReference>
<dbReference type="SUPFAM" id="SSF51161">
    <property type="entry name" value="Trimeric LpxA-like enzymes"/>
    <property type="match status" value="1"/>
</dbReference>
<protein>
    <recommendedName>
        <fullName evidence="3">Dynactin subunit 6</fullName>
    </recommendedName>
</protein>
<comment type="similarity">
    <text evidence="2">Belongs to the dynactin subunits 5/6 family. Dynactin subunit 6 subfamily.</text>
</comment>
<name>A0A6A6PGX5_9PEZI</name>
<dbReference type="PANTHER" id="PTHR13072">
    <property type="entry name" value="DYNACTIN 6"/>
    <property type="match status" value="1"/>
</dbReference>
<evidence type="ECO:0000256" key="2">
    <source>
        <dbReference type="ARBA" id="ARBA00007719"/>
    </source>
</evidence>
<dbReference type="EMBL" id="MU001644">
    <property type="protein sequence ID" value="KAF2478547.1"/>
    <property type="molecule type" value="Genomic_DNA"/>
</dbReference>
<evidence type="ECO:0000313" key="9">
    <source>
        <dbReference type="Proteomes" id="UP000799767"/>
    </source>
</evidence>
<feature type="compositionally biased region" description="Polar residues" evidence="7">
    <location>
        <begin position="10"/>
        <end position="21"/>
    </location>
</feature>
<gene>
    <name evidence="8" type="ORF">BDY17DRAFT_258801</name>
</gene>
<dbReference type="InterPro" id="IPR001451">
    <property type="entry name" value="Hexapep"/>
</dbReference>
<accession>A0A6A6PGX5</accession>
<reference evidence="8" key="1">
    <citation type="journal article" date="2020" name="Stud. Mycol.">
        <title>101 Dothideomycetes genomes: a test case for predicting lifestyles and emergence of pathogens.</title>
        <authorList>
            <person name="Haridas S."/>
            <person name="Albert R."/>
            <person name="Binder M."/>
            <person name="Bloem J."/>
            <person name="Labutti K."/>
            <person name="Salamov A."/>
            <person name="Andreopoulos B."/>
            <person name="Baker S."/>
            <person name="Barry K."/>
            <person name="Bills G."/>
            <person name="Bluhm B."/>
            <person name="Cannon C."/>
            <person name="Castanera R."/>
            <person name="Culley D."/>
            <person name="Daum C."/>
            <person name="Ezra D."/>
            <person name="Gonzalez J."/>
            <person name="Henrissat B."/>
            <person name="Kuo A."/>
            <person name="Liang C."/>
            <person name="Lipzen A."/>
            <person name="Lutzoni F."/>
            <person name="Magnuson J."/>
            <person name="Mondo S."/>
            <person name="Nolan M."/>
            <person name="Ohm R."/>
            <person name="Pangilinan J."/>
            <person name="Park H.-J."/>
            <person name="Ramirez L."/>
            <person name="Alfaro M."/>
            <person name="Sun H."/>
            <person name="Tritt A."/>
            <person name="Yoshinaga Y."/>
            <person name="Zwiers L.-H."/>
            <person name="Turgeon B."/>
            <person name="Goodwin S."/>
            <person name="Spatafora J."/>
            <person name="Crous P."/>
            <person name="Grigoriev I."/>
        </authorList>
    </citation>
    <scope>NUCLEOTIDE SEQUENCE</scope>
    <source>
        <strain evidence="8">CBS 113389</strain>
    </source>
</reference>
<comment type="function">
    <text evidence="6">Part of the dynactin complex that activates the molecular motor dynein for ultra-processive transport along microtubules.</text>
</comment>
<keyword evidence="4" id="KW-0963">Cytoplasm</keyword>
<dbReference type="Gene3D" id="2.160.10.10">
    <property type="entry name" value="Hexapeptide repeat proteins"/>
    <property type="match status" value="1"/>
</dbReference>
<evidence type="ECO:0000256" key="5">
    <source>
        <dbReference type="ARBA" id="ARBA00023212"/>
    </source>
</evidence>
<keyword evidence="9" id="KW-1185">Reference proteome</keyword>
<dbReference type="GO" id="GO:0005869">
    <property type="term" value="C:dynactin complex"/>
    <property type="evidence" value="ECO:0007669"/>
    <property type="project" value="InterPro"/>
</dbReference>
<comment type="subcellular location">
    <subcellularLocation>
        <location evidence="1">Cytoplasm</location>
        <location evidence="1">Cytoskeleton</location>
    </subcellularLocation>
</comment>
<dbReference type="PANTHER" id="PTHR13072:SF0">
    <property type="entry name" value="DYNACTIN SUBUNIT 6"/>
    <property type="match status" value="1"/>
</dbReference>
<dbReference type="OrthoDB" id="2355at2759"/>
<dbReference type="GO" id="GO:0070840">
    <property type="term" value="F:dynein complex binding"/>
    <property type="evidence" value="ECO:0007669"/>
    <property type="project" value="TreeGrafter"/>
</dbReference>
<dbReference type="AlphaFoldDB" id="A0A6A6PGX5"/>
<evidence type="ECO:0000256" key="7">
    <source>
        <dbReference type="SAM" id="MobiDB-lite"/>
    </source>
</evidence>
<evidence type="ECO:0000256" key="3">
    <source>
        <dbReference type="ARBA" id="ARBA00016573"/>
    </source>
</evidence>
<evidence type="ECO:0000313" key="8">
    <source>
        <dbReference type="EMBL" id="KAF2478547.1"/>
    </source>
</evidence>
<dbReference type="GO" id="GO:0007052">
    <property type="term" value="P:mitotic spindle organization"/>
    <property type="evidence" value="ECO:0007669"/>
    <property type="project" value="TreeGrafter"/>
</dbReference>
<sequence>MATKSKRRLSNTTTTAPNLSAPSANCKLHSTAIIADKAQLTGAHGIEIGEGTFVHPYARIDAEFGRVVIGRGCIVSEKAVVGSRVSRGVDGGEDEGVVVIGDGVGIEAGASVAAIRVGEHCMIEVNARVGAGAVLGRWCRVGACCVVAEGEVLEDFTVVFGDGRRRIDAVAKGREDVRDARAKAREMEIEVLRTLVADGSMRWRGG</sequence>
<feature type="region of interest" description="Disordered" evidence="7">
    <location>
        <begin position="1"/>
        <end position="21"/>
    </location>
</feature>
<keyword evidence="5" id="KW-0206">Cytoskeleton</keyword>
<organism evidence="8 9">
    <name type="scientific">Neohortaea acidophila</name>
    <dbReference type="NCBI Taxonomy" id="245834"/>
    <lineage>
        <taxon>Eukaryota</taxon>
        <taxon>Fungi</taxon>
        <taxon>Dikarya</taxon>
        <taxon>Ascomycota</taxon>
        <taxon>Pezizomycotina</taxon>
        <taxon>Dothideomycetes</taxon>
        <taxon>Dothideomycetidae</taxon>
        <taxon>Mycosphaerellales</taxon>
        <taxon>Teratosphaeriaceae</taxon>
        <taxon>Neohortaea</taxon>
    </lineage>
</organism>
<dbReference type="Proteomes" id="UP000799767">
    <property type="component" value="Unassembled WGS sequence"/>
</dbReference>
<dbReference type="InterPro" id="IPR011004">
    <property type="entry name" value="Trimer_LpxA-like_sf"/>
</dbReference>
<dbReference type="GeneID" id="54472812"/>
<proteinExistence type="inferred from homology"/>
<dbReference type="RefSeq" id="XP_033585117.1">
    <property type="nucleotide sequence ID" value="XM_033731810.1"/>
</dbReference>
<evidence type="ECO:0000256" key="4">
    <source>
        <dbReference type="ARBA" id="ARBA00022490"/>
    </source>
</evidence>
<dbReference type="InterPro" id="IPR027777">
    <property type="entry name" value="DCTN6"/>
</dbReference>
<evidence type="ECO:0000256" key="6">
    <source>
        <dbReference type="ARBA" id="ARBA00034687"/>
    </source>
</evidence>